<organism evidence="2 3">
    <name type="scientific">Hyaloperonospora arabidopsidis (strain Emoy2)</name>
    <name type="common">Downy mildew agent</name>
    <name type="synonym">Peronospora arabidopsidis</name>
    <dbReference type="NCBI Taxonomy" id="559515"/>
    <lineage>
        <taxon>Eukaryota</taxon>
        <taxon>Sar</taxon>
        <taxon>Stramenopiles</taxon>
        <taxon>Oomycota</taxon>
        <taxon>Peronosporomycetes</taxon>
        <taxon>Peronosporales</taxon>
        <taxon>Peronosporaceae</taxon>
        <taxon>Hyaloperonospora</taxon>
    </lineage>
</organism>
<dbReference type="InParanoid" id="M4BZR0"/>
<keyword evidence="3" id="KW-1185">Reference proteome</keyword>
<dbReference type="OMA" id="HGVNRFQ"/>
<evidence type="ECO:0008006" key="4">
    <source>
        <dbReference type="Google" id="ProtNLM"/>
    </source>
</evidence>
<reference evidence="2" key="2">
    <citation type="submission" date="2015-06" db="UniProtKB">
        <authorList>
            <consortium name="EnsemblProtists"/>
        </authorList>
    </citation>
    <scope>IDENTIFICATION</scope>
    <source>
        <strain evidence="2">Emoy2</strain>
    </source>
</reference>
<feature type="region of interest" description="Disordered" evidence="1">
    <location>
        <begin position="337"/>
        <end position="386"/>
    </location>
</feature>
<evidence type="ECO:0000256" key="1">
    <source>
        <dbReference type="SAM" id="MobiDB-lite"/>
    </source>
</evidence>
<sequence length="399" mass="44974">MRVSQLETSDTFRRPVAAPQFHLGGRSQQLLWNGRKREISNAESHFVRPQQQMQYLFLEQVRDDNDGDDDNRIQDSGAATVVKQSKTNSGRGRAFRARRRKYENDLVTTVNSLRQKVTDLGFLYNVRADGALCSRNSIDGSLMRLAQEYFALFECGVPSVRRVGQKRPGICTGGSYLDGIVSCESFARKQKAFLESAMDPELQFGGAVGLDVLLDQWEKYTSYHSSLYVEVVSVQVSGDEENPIVTVRSKLHVVLSRATFYRVFPHVADNEDLVRRFVGKNVVYHGVNHFHFSPKGQISIYDSDVGFVDALVHAGASVPDIALLMQHARIADEYRLKDDDENSSQMQEYEQDNRDDTSDCATDVDSRDDAFSGSNNDSYSPDAERTSFPDRFAIDFILS</sequence>
<name>M4BZR0_HYAAE</name>
<dbReference type="eggNOG" id="ENOG502RXSK">
    <property type="taxonomic scope" value="Eukaryota"/>
</dbReference>
<dbReference type="EnsemblProtists" id="HpaT812084">
    <property type="protein sequence ID" value="HpaP812084"/>
    <property type="gene ID" value="HpaG812084"/>
</dbReference>
<proteinExistence type="predicted"/>
<dbReference type="EMBL" id="JH598065">
    <property type="status" value="NOT_ANNOTATED_CDS"/>
    <property type="molecule type" value="Genomic_DNA"/>
</dbReference>
<evidence type="ECO:0000313" key="2">
    <source>
        <dbReference type="EnsemblProtists" id="HpaP812084"/>
    </source>
</evidence>
<dbReference type="HOGENOM" id="CLU_050616_0_1_1"/>
<dbReference type="AlphaFoldDB" id="M4BZR0"/>
<dbReference type="VEuPathDB" id="FungiDB:HpaG812084"/>
<evidence type="ECO:0000313" key="3">
    <source>
        <dbReference type="Proteomes" id="UP000011713"/>
    </source>
</evidence>
<accession>M4BZR0</accession>
<protein>
    <recommendedName>
        <fullName evidence="4">BZIP domain-containing protein</fullName>
    </recommendedName>
</protein>
<reference evidence="3" key="1">
    <citation type="journal article" date="2010" name="Science">
        <title>Signatures of adaptation to obligate biotrophy in the Hyaloperonospora arabidopsidis genome.</title>
        <authorList>
            <person name="Baxter L."/>
            <person name="Tripathy S."/>
            <person name="Ishaque N."/>
            <person name="Boot N."/>
            <person name="Cabral A."/>
            <person name="Kemen E."/>
            <person name="Thines M."/>
            <person name="Ah-Fong A."/>
            <person name="Anderson R."/>
            <person name="Badejoko W."/>
            <person name="Bittner-Eddy P."/>
            <person name="Boore J.L."/>
            <person name="Chibucos M.C."/>
            <person name="Coates M."/>
            <person name="Dehal P."/>
            <person name="Delehaunty K."/>
            <person name="Dong S."/>
            <person name="Downton P."/>
            <person name="Dumas B."/>
            <person name="Fabro G."/>
            <person name="Fronick C."/>
            <person name="Fuerstenberg S.I."/>
            <person name="Fulton L."/>
            <person name="Gaulin E."/>
            <person name="Govers F."/>
            <person name="Hughes L."/>
            <person name="Humphray S."/>
            <person name="Jiang R.H."/>
            <person name="Judelson H."/>
            <person name="Kamoun S."/>
            <person name="Kyung K."/>
            <person name="Meijer H."/>
            <person name="Minx P."/>
            <person name="Morris P."/>
            <person name="Nelson J."/>
            <person name="Phuntumart V."/>
            <person name="Qutob D."/>
            <person name="Rehmany A."/>
            <person name="Rougon-Cardoso A."/>
            <person name="Ryden P."/>
            <person name="Torto-Alalibo T."/>
            <person name="Studholme D."/>
            <person name="Wang Y."/>
            <person name="Win J."/>
            <person name="Wood J."/>
            <person name="Clifton S.W."/>
            <person name="Rogers J."/>
            <person name="Van den Ackerveken G."/>
            <person name="Jones J.D."/>
            <person name="McDowell J.M."/>
            <person name="Beynon J."/>
            <person name="Tyler B.M."/>
        </authorList>
    </citation>
    <scope>NUCLEOTIDE SEQUENCE [LARGE SCALE GENOMIC DNA]</scope>
    <source>
        <strain evidence="3">Emoy2</strain>
    </source>
</reference>
<dbReference type="Proteomes" id="UP000011713">
    <property type="component" value="Unassembled WGS sequence"/>
</dbReference>